<gene>
    <name evidence="2" type="ORF">GTP41_20990</name>
</gene>
<protein>
    <submittedName>
        <fullName evidence="2">Uncharacterized protein</fullName>
    </submittedName>
</protein>
<reference evidence="2 3" key="1">
    <citation type="submission" date="2019-12" db="EMBL/GenBank/DDBJ databases">
        <title>Novel species isolated from a subtropical stream in China.</title>
        <authorList>
            <person name="Lu H."/>
        </authorList>
    </citation>
    <scope>NUCLEOTIDE SEQUENCE [LARGE SCALE GENOMIC DNA]</scope>
    <source>
        <strain evidence="2 3">DS3</strain>
    </source>
</reference>
<dbReference type="AlphaFoldDB" id="A0A6N9HN03"/>
<name>A0A6N9HN03_9BURK</name>
<dbReference type="Proteomes" id="UP000448575">
    <property type="component" value="Unassembled WGS sequence"/>
</dbReference>
<organism evidence="2 3">
    <name type="scientific">Pseudoduganella guangdongensis</name>
    <dbReference type="NCBI Taxonomy" id="2692179"/>
    <lineage>
        <taxon>Bacteria</taxon>
        <taxon>Pseudomonadati</taxon>
        <taxon>Pseudomonadota</taxon>
        <taxon>Betaproteobacteria</taxon>
        <taxon>Burkholderiales</taxon>
        <taxon>Oxalobacteraceae</taxon>
        <taxon>Telluria group</taxon>
        <taxon>Pseudoduganella</taxon>
    </lineage>
</organism>
<comment type="caution">
    <text evidence="2">The sequence shown here is derived from an EMBL/GenBank/DDBJ whole genome shotgun (WGS) entry which is preliminary data.</text>
</comment>
<sequence>MKSVLVLFLLTIKSSFINDEESEATDEQFDTIQFVQTEKGTWRFKTFAEDEDVHLWSIEADGDLVDLATETTNRHYGDVIDEAFIIESEDGIEGLRRELKKQGLPDNLQISPKGPLFWTPPGSNYSPKSAPAH</sequence>
<evidence type="ECO:0000313" key="3">
    <source>
        <dbReference type="Proteomes" id="UP000448575"/>
    </source>
</evidence>
<proteinExistence type="predicted"/>
<feature type="region of interest" description="Disordered" evidence="1">
    <location>
        <begin position="104"/>
        <end position="133"/>
    </location>
</feature>
<dbReference type="RefSeq" id="WP_161027534.1">
    <property type="nucleotide sequence ID" value="NZ_WWCJ01000018.1"/>
</dbReference>
<dbReference type="EMBL" id="WWCJ01000018">
    <property type="protein sequence ID" value="MYN04573.1"/>
    <property type="molecule type" value="Genomic_DNA"/>
</dbReference>
<evidence type="ECO:0000313" key="2">
    <source>
        <dbReference type="EMBL" id="MYN04573.1"/>
    </source>
</evidence>
<keyword evidence="3" id="KW-1185">Reference proteome</keyword>
<evidence type="ECO:0000256" key="1">
    <source>
        <dbReference type="SAM" id="MobiDB-lite"/>
    </source>
</evidence>
<accession>A0A6N9HN03</accession>